<comment type="cofactor">
    <cofactor evidence="1">
        <name>FAD</name>
        <dbReference type="ChEBI" id="CHEBI:57692"/>
    </cofactor>
</comment>
<dbReference type="Proteomes" id="UP001153069">
    <property type="component" value="Unassembled WGS sequence"/>
</dbReference>
<dbReference type="InterPro" id="IPR003953">
    <property type="entry name" value="FAD-dep_OxRdtase_2_FAD-bd"/>
</dbReference>
<dbReference type="InterPro" id="IPR036400">
    <property type="entry name" value="Cyt_B5-like_heme/steroid_sf"/>
</dbReference>
<dbReference type="EMBL" id="CAICTM010000084">
    <property type="protein sequence ID" value="CAB9500490.1"/>
    <property type="molecule type" value="Genomic_DNA"/>
</dbReference>
<gene>
    <name evidence="7" type="ORF">SEMRO_85_G045120.1</name>
</gene>
<evidence type="ECO:0000256" key="3">
    <source>
        <dbReference type="ARBA" id="ARBA00022827"/>
    </source>
</evidence>
<dbReference type="AlphaFoldDB" id="A0A9N8DEW1"/>
<proteinExistence type="predicted"/>
<dbReference type="InterPro" id="IPR036188">
    <property type="entry name" value="FAD/NAD-bd_sf"/>
</dbReference>
<organism evidence="7 8">
    <name type="scientific">Seminavis robusta</name>
    <dbReference type="NCBI Taxonomy" id="568900"/>
    <lineage>
        <taxon>Eukaryota</taxon>
        <taxon>Sar</taxon>
        <taxon>Stramenopiles</taxon>
        <taxon>Ochrophyta</taxon>
        <taxon>Bacillariophyta</taxon>
        <taxon>Bacillariophyceae</taxon>
        <taxon>Bacillariophycidae</taxon>
        <taxon>Naviculales</taxon>
        <taxon>Naviculaceae</taxon>
        <taxon>Seminavis</taxon>
    </lineage>
</organism>
<name>A0A9N8DEW1_9STRA</name>
<dbReference type="InterPro" id="IPR027477">
    <property type="entry name" value="Succ_DH/fumarate_Rdtase_cat_sf"/>
</dbReference>
<keyword evidence="4" id="KW-0560">Oxidoreductase</keyword>
<dbReference type="PROSITE" id="PS50255">
    <property type="entry name" value="CYTOCHROME_B5_2"/>
    <property type="match status" value="2"/>
</dbReference>
<dbReference type="InterPro" id="IPR010960">
    <property type="entry name" value="Flavocytochrome_c"/>
</dbReference>
<dbReference type="GO" id="GO:0016491">
    <property type="term" value="F:oxidoreductase activity"/>
    <property type="evidence" value="ECO:0007669"/>
    <property type="project" value="UniProtKB-KW"/>
</dbReference>
<evidence type="ECO:0000259" key="6">
    <source>
        <dbReference type="PROSITE" id="PS50255"/>
    </source>
</evidence>
<dbReference type="PANTHER" id="PTHR43400:SF1">
    <property type="entry name" value="FUMARATE REDUCTASE"/>
    <property type="match status" value="1"/>
</dbReference>
<dbReference type="SMART" id="SM01117">
    <property type="entry name" value="Cyt-b5"/>
    <property type="match status" value="2"/>
</dbReference>
<feature type="domain" description="Cytochrome b5 heme-binding" evidence="6">
    <location>
        <begin position="679"/>
        <end position="754"/>
    </location>
</feature>
<evidence type="ECO:0000256" key="5">
    <source>
        <dbReference type="SAM" id="MobiDB-lite"/>
    </source>
</evidence>
<dbReference type="GO" id="GO:0010181">
    <property type="term" value="F:FMN binding"/>
    <property type="evidence" value="ECO:0007669"/>
    <property type="project" value="InterPro"/>
</dbReference>
<keyword evidence="8" id="KW-1185">Reference proteome</keyword>
<dbReference type="NCBIfam" id="TIGR01813">
    <property type="entry name" value="flavo_cyto_c"/>
    <property type="match status" value="1"/>
</dbReference>
<dbReference type="InterPro" id="IPR050315">
    <property type="entry name" value="FAD-oxidoreductase_2"/>
</dbReference>
<dbReference type="SUPFAM" id="SSF51905">
    <property type="entry name" value="FAD/NAD(P)-binding domain"/>
    <property type="match status" value="1"/>
</dbReference>
<keyword evidence="3" id="KW-0274">FAD</keyword>
<dbReference type="Pfam" id="PF00173">
    <property type="entry name" value="Cyt-b5"/>
    <property type="match status" value="2"/>
</dbReference>
<dbReference type="Gene3D" id="3.90.700.10">
    <property type="entry name" value="Succinate dehydrogenase/fumarate reductase flavoprotein, catalytic domain"/>
    <property type="match status" value="1"/>
</dbReference>
<reference evidence="7" key="1">
    <citation type="submission" date="2020-06" db="EMBL/GenBank/DDBJ databases">
        <authorList>
            <consortium name="Plant Systems Biology data submission"/>
        </authorList>
    </citation>
    <scope>NUCLEOTIDE SEQUENCE</scope>
    <source>
        <strain evidence="7">D6</strain>
    </source>
</reference>
<protein>
    <submittedName>
        <fullName evidence="7">Succinate dehydrogenase [ubiquinone] flavoprotein subunit, mitochondrial</fullName>
    </submittedName>
</protein>
<dbReference type="OrthoDB" id="10252157at2759"/>
<dbReference type="Pfam" id="PF00890">
    <property type="entry name" value="FAD_binding_2"/>
    <property type="match status" value="1"/>
</dbReference>
<evidence type="ECO:0000256" key="2">
    <source>
        <dbReference type="ARBA" id="ARBA00022630"/>
    </source>
</evidence>
<feature type="region of interest" description="Disordered" evidence="5">
    <location>
        <begin position="1"/>
        <end position="24"/>
    </location>
</feature>
<evidence type="ECO:0000313" key="7">
    <source>
        <dbReference type="EMBL" id="CAB9500490.1"/>
    </source>
</evidence>
<comment type="caution">
    <text evidence="7">The sequence shown here is derived from an EMBL/GenBank/DDBJ whole genome shotgun (WGS) entry which is preliminary data.</text>
</comment>
<keyword evidence="2" id="KW-0285">Flavoprotein</keyword>
<dbReference type="SUPFAM" id="SSF56425">
    <property type="entry name" value="Succinate dehydrogenase/fumarate reductase flavoprotein, catalytic domain"/>
    <property type="match status" value="1"/>
</dbReference>
<evidence type="ECO:0000256" key="4">
    <source>
        <dbReference type="ARBA" id="ARBA00023002"/>
    </source>
</evidence>
<sequence>MKPSQGMVEISPVRSRQGSPSIRRRRHLHRQWPQFGTQRVIPWVVISVVLATGGVMLFCNSSRSSSIAGQNKRHATTNHHKDYGVHSPLATPATRHHHLRTTNSANQPHFDVIVVGSGLAGLTTTLEILDRGGRVALVEKEATLGGNSRKASSGINGCCQENHNGDSLEAFQKDTTKSAGRLARPPLIEELVTSSASALQWLHERVGVDLSQVAQLGGHSFPRTHRPALGMIGAELIAQLEKLVRSYVEEKQQLTILTTHSVKNLVPALDGKGMAGVEVVNLQTNKTQTLHSTQVVLATGGFASDRRANSLLSQVRPDLVDFGTTGGSYSTGDGIALGTSIGAKTIDLDQIQLHPTGFVDPLHPEDPTKVLAAELLRGMGGLLLHQGRRFCNELGTRDYVTKQMLATANAGATSQQPTFTLLLTEEAALQADKHVALYSLKRLLKKVEGLDALAKWMDVPVVRLVETFQDYEKAKVTGKDVFGKTVFKGLPSNWDDTAFYVGTVTPVLHYCMGGLSINTNGQVLKEDGVPITGLYAAGEVTGGVHGQNRLGGNSLLECTVYGRKIGRSVFVQNESTASDNHKPRNDNKNVNEETLSTISWHELETHSSREDLWMAVNGLVYNLTRFAKVHPGGSSILESLAGGDASEAFATVHSPQLLPGDVVVGRMDPTEPAASATTDRFITLAELKQHSSPEDCWVVFHGQVYDMTDFSKTHKGGAYLIQKYAGKDATDTFKVFHKKDKLALVSKYRVGLLASDEKIDT</sequence>
<accession>A0A9N8DEW1</accession>
<dbReference type="SUPFAM" id="SSF55856">
    <property type="entry name" value="Cytochrome b5-like heme/steroid binding domain"/>
    <property type="match status" value="2"/>
</dbReference>
<evidence type="ECO:0000256" key="1">
    <source>
        <dbReference type="ARBA" id="ARBA00001974"/>
    </source>
</evidence>
<dbReference type="PANTHER" id="PTHR43400">
    <property type="entry name" value="FUMARATE REDUCTASE"/>
    <property type="match status" value="1"/>
</dbReference>
<feature type="domain" description="Cytochrome b5 heme-binding" evidence="6">
    <location>
        <begin position="595"/>
        <end position="654"/>
    </location>
</feature>
<evidence type="ECO:0000313" key="8">
    <source>
        <dbReference type="Proteomes" id="UP001153069"/>
    </source>
</evidence>
<dbReference type="Gene3D" id="3.50.50.60">
    <property type="entry name" value="FAD/NAD(P)-binding domain"/>
    <property type="match status" value="1"/>
</dbReference>
<dbReference type="Gene3D" id="3.10.120.10">
    <property type="entry name" value="Cytochrome b5-like heme/steroid binding domain"/>
    <property type="match status" value="2"/>
</dbReference>
<dbReference type="InterPro" id="IPR001199">
    <property type="entry name" value="Cyt_B5-like_heme/steroid-bd"/>
</dbReference>